<feature type="transmembrane region" description="Helical" evidence="1">
    <location>
        <begin position="87"/>
        <end position="109"/>
    </location>
</feature>
<keyword evidence="1" id="KW-0472">Membrane</keyword>
<protein>
    <submittedName>
        <fullName evidence="2">Uncharacterized protein</fullName>
    </submittedName>
</protein>
<dbReference type="EMBL" id="WTVA01000001">
    <property type="protein sequence ID" value="MZR20764.1"/>
    <property type="molecule type" value="Genomic_DNA"/>
</dbReference>
<evidence type="ECO:0000313" key="3">
    <source>
        <dbReference type="Proteomes" id="UP000445696"/>
    </source>
</evidence>
<sequence length="256" mass="28642">MTPDKPKYSQYVVQTLFDTKWRSFGRYDAEMPAQDIARQLVEEWGKARVRILGGYFSPKKDRMVYYKVDIRDAFRLRSSRAFQTSKFLIGSTALGGAMLAVFLVAYNIITPMSSMAADGKGPELASNGRPTPVAPIAKPVNLRARFTEVIKVPYDKVWDFDTVPLRLRGAWSTACNADGRKVVLGERDLMRSAQGDTAEPLTSVWQTGQRYGLVRESGSVEMVDMISADRLRKIGTMSRDGEFLADTSGAILYRCL</sequence>
<comment type="caution">
    <text evidence="2">The sequence shown here is derived from an EMBL/GenBank/DDBJ whole genome shotgun (WGS) entry which is preliminary data.</text>
</comment>
<organism evidence="2 3">
    <name type="scientific">Sneathiella chungangensis</name>
    <dbReference type="NCBI Taxonomy" id="1418234"/>
    <lineage>
        <taxon>Bacteria</taxon>
        <taxon>Pseudomonadati</taxon>
        <taxon>Pseudomonadota</taxon>
        <taxon>Alphaproteobacteria</taxon>
        <taxon>Sneathiellales</taxon>
        <taxon>Sneathiellaceae</taxon>
        <taxon>Sneathiella</taxon>
    </lineage>
</organism>
<evidence type="ECO:0000256" key="1">
    <source>
        <dbReference type="SAM" id="Phobius"/>
    </source>
</evidence>
<dbReference type="Proteomes" id="UP000445696">
    <property type="component" value="Unassembled WGS sequence"/>
</dbReference>
<dbReference type="RefSeq" id="WP_161337192.1">
    <property type="nucleotide sequence ID" value="NZ_JBHSDG010000002.1"/>
</dbReference>
<evidence type="ECO:0000313" key="2">
    <source>
        <dbReference type="EMBL" id="MZR20764.1"/>
    </source>
</evidence>
<dbReference type="OrthoDB" id="10014943at2"/>
<proteinExistence type="predicted"/>
<accession>A0A845MCE8</accession>
<dbReference type="AlphaFoldDB" id="A0A845MCE8"/>
<keyword evidence="1" id="KW-0812">Transmembrane</keyword>
<gene>
    <name evidence="2" type="ORF">GQF03_00290</name>
</gene>
<reference evidence="2 3" key="1">
    <citation type="journal article" date="2014" name="Int. J. Syst. Evol. Microbiol.">
        <title>Sneathiella chungangensis sp. nov., isolated from a marine sand, and emended description of the genus Sneathiella.</title>
        <authorList>
            <person name="Siamphan C."/>
            <person name="Kim H."/>
            <person name="Lee J.S."/>
            <person name="Kim W."/>
        </authorList>
    </citation>
    <scope>NUCLEOTIDE SEQUENCE [LARGE SCALE GENOMIC DNA]</scope>
    <source>
        <strain evidence="2 3">KCTC 32476</strain>
    </source>
</reference>
<name>A0A845MCE8_9PROT</name>
<keyword evidence="1" id="KW-1133">Transmembrane helix</keyword>
<keyword evidence="3" id="KW-1185">Reference proteome</keyword>